<sequence length="42" mass="5158">MEQRKYKKWRESEKKRGKPTEKNVLNVLVILILHKPSVFFKM</sequence>
<accession>A0ACA9KI69</accession>
<organism evidence="1 2">
    <name type="scientific">Cetraspora pellucida</name>
    <dbReference type="NCBI Taxonomy" id="1433469"/>
    <lineage>
        <taxon>Eukaryota</taxon>
        <taxon>Fungi</taxon>
        <taxon>Fungi incertae sedis</taxon>
        <taxon>Mucoromycota</taxon>
        <taxon>Glomeromycotina</taxon>
        <taxon>Glomeromycetes</taxon>
        <taxon>Diversisporales</taxon>
        <taxon>Gigasporaceae</taxon>
        <taxon>Cetraspora</taxon>
    </lineage>
</organism>
<keyword evidence="2" id="KW-1185">Reference proteome</keyword>
<dbReference type="Proteomes" id="UP000789366">
    <property type="component" value="Unassembled WGS sequence"/>
</dbReference>
<evidence type="ECO:0000313" key="2">
    <source>
        <dbReference type="Proteomes" id="UP000789366"/>
    </source>
</evidence>
<name>A0ACA9KI69_9GLOM</name>
<proteinExistence type="predicted"/>
<dbReference type="EMBL" id="CAJVPW010001075">
    <property type="protein sequence ID" value="CAG8474652.1"/>
    <property type="molecule type" value="Genomic_DNA"/>
</dbReference>
<evidence type="ECO:0000313" key="1">
    <source>
        <dbReference type="EMBL" id="CAG8474652.1"/>
    </source>
</evidence>
<comment type="caution">
    <text evidence="1">The sequence shown here is derived from an EMBL/GenBank/DDBJ whole genome shotgun (WGS) entry which is preliminary data.</text>
</comment>
<gene>
    <name evidence="1" type="ORF">SPELUC_LOCUS1852</name>
</gene>
<protein>
    <submittedName>
        <fullName evidence="1">11922_t:CDS:1</fullName>
    </submittedName>
</protein>
<reference evidence="1" key="1">
    <citation type="submission" date="2021-06" db="EMBL/GenBank/DDBJ databases">
        <authorList>
            <person name="Kallberg Y."/>
            <person name="Tangrot J."/>
            <person name="Rosling A."/>
        </authorList>
    </citation>
    <scope>NUCLEOTIDE SEQUENCE</scope>
    <source>
        <strain evidence="1">28 12/20/2015</strain>
    </source>
</reference>